<evidence type="ECO:0000259" key="1">
    <source>
        <dbReference type="PROSITE" id="PS50280"/>
    </source>
</evidence>
<dbReference type="PROSITE" id="PS50280">
    <property type="entry name" value="SET"/>
    <property type="match status" value="1"/>
</dbReference>
<organism evidence="2 3">
    <name type="scientific">Achlya hypogyna</name>
    <name type="common">Oomycete</name>
    <name type="synonym">Protoachlya hypogyna</name>
    <dbReference type="NCBI Taxonomy" id="1202772"/>
    <lineage>
        <taxon>Eukaryota</taxon>
        <taxon>Sar</taxon>
        <taxon>Stramenopiles</taxon>
        <taxon>Oomycota</taxon>
        <taxon>Saprolegniomycetes</taxon>
        <taxon>Saprolegniales</taxon>
        <taxon>Achlyaceae</taxon>
        <taxon>Achlya</taxon>
    </lineage>
</organism>
<dbReference type="Proteomes" id="UP000243579">
    <property type="component" value="Unassembled WGS sequence"/>
</dbReference>
<evidence type="ECO:0000313" key="2">
    <source>
        <dbReference type="EMBL" id="OQR80788.1"/>
    </source>
</evidence>
<name>A0A1V9Y538_ACHHY</name>
<keyword evidence="3" id="KW-1185">Reference proteome</keyword>
<reference evidence="2 3" key="1">
    <citation type="journal article" date="2014" name="Genome Biol. Evol.">
        <title>The secreted proteins of Achlya hypogyna and Thraustotheca clavata identify the ancestral oomycete secretome and reveal gene acquisitions by horizontal gene transfer.</title>
        <authorList>
            <person name="Misner I."/>
            <person name="Blouin N."/>
            <person name="Leonard G."/>
            <person name="Richards T.A."/>
            <person name="Lane C.E."/>
        </authorList>
    </citation>
    <scope>NUCLEOTIDE SEQUENCE [LARGE SCALE GENOMIC DNA]</scope>
    <source>
        <strain evidence="2 3">ATCC 48635</strain>
    </source>
</reference>
<dbReference type="SUPFAM" id="SSF82199">
    <property type="entry name" value="SET domain"/>
    <property type="match status" value="1"/>
</dbReference>
<comment type="caution">
    <text evidence="2">The sequence shown here is derived from an EMBL/GenBank/DDBJ whole genome shotgun (WGS) entry which is preliminary data.</text>
</comment>
<dbReference type="EMBL" id="JNBR01002870">
    <property type="protein sequence ID" value="OQR80788.1"/>
    <property type="molecule type" value="Genomic_DNA"/>
</dbReference>
<sequence>MTHEGVVVRPSRLPSAGDGLFATRSFAPGDIVCEYRGNVLSTREALQVADKSYLMRLGKDVYIDARARLDVAARYINDCRSKGTHNVVFEKNPAQRMATVRALQVIMPDDELFVDYGTWYWLAYNLAHKENPIK</sequence>
<dbReference type="OrthoDB" id="5560686at2759"/>
<feature type="domain" description="SET" evidence="1">
    <location>
        <begin position="4"/>
        <end position="117"/>
    </location>
</feature>
<dbReference type="Pfam" id="PF00856">
    <property type="entry name" value="SET"/>
    <property type="match status" value="1"/>
</dbReference>
<dbReference type="Gene3D" id="2.170.270.10">
    <property type="entry name" value="SET domain"/>
    <property type="match status" value="1"/>
</dbReference>
<dbReference type="SMART" id="SM00317">
    <property type="entry name" value="SET"/>
    <property type="match status" value="1"/>
</dbReference>
<accession>A0A1V9Y538</accession>
<dbReference type="InterPro" id="IPR001214">
    <property type="entry name" value="SET_dom"/>
</dbReference>
<proteinExistence type="predicted"/>
<gene>
    <name evidence="2" type="ORF">ACHHYP_17184</name>
</gene>
<dbReference type="InterPro" id="IPR046341">
    <property type="entry name" value="SET_dom_sf"/>
</dbReference>
<evidence type="ECO:0000313" key="3">
    <source>
        <dbReference type="Proteomes" id="UP000243579"/>
    </source>
</evidence>
<dbReference type="AlphaFoldDB" id="A0A1V9Y538"/>
<protein>
    <recommendedName>
        <fullName evidence="1">SET domain-containing protein</fullName>
    </recommendedName>
</protein>